<protein>
    <recommendedName>
        <fullName evidence="3">VWFA domain-containing protein</fullName>
    </recommendedName>
</protein>
<evidence type="ECO:0000313" key="1">
    <source>
        <dbReference type="EMBL" id="ADV43979.1"/>
    </source>
</evidence>
<reference evidence="1 2" key="2">
    <citation type="journal article" date="2011" name="Stand. Genomic Sci.">
        <title>Complete genome sequence of Bacteroides helcogenes type strain (P 36-108).</title>
        <authorList>
            <person name="Pati A."/>
            <person name="Gronow S."/>
            <person name="Zeytun A."/>
            <person name="Lapidus A."/>
            <person name="Nolan M."/>
            <person name="Hammon N."/>
            <person name="Deshpande S."/>
            <person name="Cheng J.F."/>
            <person name="Tapia R."/>
            <person name="Han C."/>
            <person name="Goodwin L."/>
            <person name="Pitluck S."/>
            <person name="Liolios K."/>
            <person name="Pagani I."/>
            <person name="Ivanova N."/>
            <person name="Mavromatis K."/>
            <person name="Chen A."/>
            <person name="Palaniappan K."/>
            <person name="Land M."/>
            <person name="Hauser L."/>
            <person name="Chang Y.J."/>
            <person name="Jeffries C.D."/>
            <person name="Detter J.C."/>
            <person name="Brambilla E."/>
            <person name="Rohde M."/>
            <person name="Goker M."/>
            <person name="Woyke T."/>
            <person name="Bristow J."/>
            <person name="Eisen J.A."/>
            <person name="Markowitz V."/>
            <person name="Hugenholtz P."/>
            <person name="Kyrpides N.C."/>
            <person name="Klenk H.P."/>
            <person name="Lucas S."/>
        </authorList>
    </citation>
    <scope>NUCLEOTIDE SEQUENCE [LARGE SCALE GENOMIC DNA]</scope>
    <source>
        <strain evidence="2">ATCC 35417 / DSM 20613 / JCM 6297 / CCUG 15421 / P 36-108</strain>
    </source>
</reference>
<proteinExistence type="predicted"/>
<organism evidence="1 2">
    <name type="scientific">Bacteroides helcogenes (strain ATCC 35417 / DSM 20613 / JCM 6297 / CCUG 15421 / P 36-108)</name>
    <dbReference type="NCBI Taxonomy" id="693979"/>
    <lineage>
        <taxon>Bacteria</taxon>
        <taxon>Pseudomonadati</taxon>
        <taxon>Bacteroidota</taxon>
        <taxon>Bacteroidia</taxon>
        <taxon>Bacteroidales</taxon>
        <taxon>Bacteroidaceae</taxon>
        <taxon>Bacteroides</taxon>
    </lineage>
</organism>
<dbReference type="KEGG" id="bhl:Bache_2006"/>
<dbReference type="HOGENOM" id="CLU_564592_0_0_10"/>
<dbReference type="OrthoDB" id="387240at2"/>
<dbReference type="STRING" id="693979.Bache_2006"/>
<keyword evidence="2" id="KW-1185">Reference proteome</keyword>
<dbReference type="InterPro" id="IPR036465">
    <property type="entry name" value="vWFA_dom_sf"/>
</dbReference>
<reference key="1">
    <citation type="submission" date="2010-11" db="EMBL/GenBank/DDBJ databases">
        <title>The complete genome of Bacteroides helcogenes P 36-108.</title>
        <authorList>
            <consortium name="US DOE Joint Genome Institute (JGI-PGF)"/>
            <person name="Lucas S."/>
            <person name="Copeland A."/>
            <person name="Lapidus A."/>
            <person name="Bruce D."/>
            <person name="Goodwin L."/>
            <person name="Pitluck S."/>
            <person name="Kyrpides N."/>
            <person name="Mavromatis K."/>
            <person name="Ivanova N."/>
            <person name="Zeytun A."/>
            <person name="Brettin T."/>
            <person name="Detter J.C."/>
            <person name="Tapia R."/>
            <person name="Han C."/>
            <person name="Land M."/>
            <person name="Hauser L."/>
            <person name="Markowitz V."/>
            <person name="Cheng J.-F."/>
            <person name="Hugenholtz P."/>
            <person name="Woyke T."/>
            <person name="Wu D."/>
            <person name="Gronow S."/>
            <person name="Wellnitz S."/>
            <person name="Brambilla E."/>
            <person name="Klenk H.-P."/>
            <person name="Eisen J.A."/>
        </authorList>
    </citation>
    <scope>NUCLEOTIDE SEQUENCE</scope>
    <source>
        <strain>P 36-108</strain>
    </source>
</reference>
<sequence>MSEGRYDAAFYVQVLDRFVKTGECAAVDSEPLYAYLLSVMNDTAVRIQVLNDDICARVFYDTMIQFVQLNLEKEKYNLQKNQSEQNGMKLVLEWSMTKRKDGWQALVQYIADKYQDYGFDQRFYQGQFGNEGKYADNEIWEKMVDDWKGAFRLKMQDRKEREIEFRKDALERRLRSNLKEIPEYLRRNRIEKDEFFQTWGMMCGMWNSIDFERIRKIVHIQKAYPEIVKVTQCMGRIADDEGAEQMYVTEGNVYKLEHSSKCDILGITVGNNLNALLPIELVHCADDELTDLFVYKFLTRKLQTFRYKSEIMQPAQRLEAKPARQKGPMIVCLDTSGSMEGKPEKIAHSLLIKLLEIADRQQRDCFLIAFSVSIQPIDVRKERARLLEFFSKTACGDTDATKMLEATFRLLKSSRKYMNADVLWISDFKIPQSSSALMDKIQECREEGSRFYGLQIGIAENEWTPFFDRIYRIGYTPSRTL</sequence>
<dbReference type="Proteomes" id="UP000008630">
    <property type="component" value="Chromosome"/>
</dbReference>
<dbReference type="eggNOG" id="COG2425">
    <property type="taxonomic scope" value="Bacteria"/>
</dbReference>
<evidence type="ECO:0008006" key="3">
    <source>
        <dbReference type="Google" id="ProtNLM"/>
    </source>
</evidence>
<dbReference type="PANTHER" id="PTHR36846:SF1">
    <property type="entry name" value="PROTEIN VIAA"/>
    <property type="match status" value="1"/>
</dbReference>
<accession>E6SQP6</accession>
<evidence type="ECO:0000313" key="2">
    <source>
        <dbReference type="Proteomes" id="UP000008630"/>
    </source>
</evidence>
<dbReference type="Gene3D" id="3.40.50.410">
    <property type="entry name" value="von Willebrand factor, type A domain"/>
    <property type="match status" value="1"/>
</dbReference>
<dbReference type="EMBL" id="CP002352">
    <property type="protein sequence ID" value="ADV43979.1"/>
    <property type="molecule type" value="Genomic_DNA"/>
</dbReference>
<gene>
    <name evidence="1" type="ordered locus">Bache_2006</name>
</gene>
<dbReference type="AlphaFoldDB" id="E6SQP6"/>
<name>E6SQP6_BACT6</name>
<dbReference type="SUPFAM" id="SSF53300">
    <property type="entry name" value="vWA-like"/>
    <property type="match status" value="1"/>
</dbReference>
<dbReference type="PANTHER" id="PTHR36846">
    <property type="entry name" value="PROTEIN VIAA"/>
    <property type="match status" value="1"/>
</dbReference>